<comment type="caution">
    <text evidence="2">The sequence shown here is derived from an EMBL/GenBank/DDBJ whole genome shotgun (WGS) entry which is preliminary data.</text>
</comment>
<dbReference type="InterPro" id="IPR021074">
    <property type="entry name" value="Formate_DH_dsu"/>
</dbReference>
<dbReference type="AlphaFoldDB" id="A0A502GB57"/>
<reference evidence="2 3" key="1">
    <citation type="journal article" date="2019" name="Environ. Microbiol.">
        <title>Species interactions and distinct microbial communities in high Arctic permafrost affected cryosols are associated with the CH4 and CO2 gas fluxes.</title>
        <authorList>
            <person name="Altshuler I."/>
            <person name="Hamel J."/>
            <person name="Turney S."/>
            <person name="Magnuson E."/>
            <person name="Levesque R."/>
            <person name="Greer C."/>
            <person name="Whyte L.G."/>
        </authorList>
    </citation>
    <scope>NUCLEOTIDE SEQUENCE [LARGE SCALE GENOMIC DNA]</scope>
    <source>
        <strain evidence="2 3">S9.3B</strain>
    </source>
</reference>
<gene>
    <name evidence="2" type="ORF">EAH89_06880</name>
</gene>
<protein>
    <submittedName>
        <fullName evidence="2">Peptidase</fullName>
    </submittedName>
</protein>
<keyword evidence="3" id="KW-1185">Reference proteome</keyword>
<name>A0A502GB57_9PROT</name>
<dbReference type="EMBL" id="RCZP01000004">
    <property type="protein sequence ID" value="TPG59074.1"/>
    <property type="molecule type" value="Genomic_DNA"/>
</dbReference>
<evidence type="ECO:0000313" key="3">
    <source>
        <dbReference type="Proteomes" id="UP000317078"/>
    </source>
</evidence>
<sequence>MANQMADFFRAYPAEEARAGIRDHIEAFWTRRMRDALLAMVERRWTGLDPLVAGAFAGRSLGESPVRRETGGPEEVGPMGSDAG</sequence>
<dbReference type="OrthoDB" id="7409377at2"/>
<evidence type="ECO:0000313" key="2">
    <source>
        <dbReference type="EMBL" id="TPG59074.1"/>
    </source>
</evidence>
<organism evidence="2 3">
    <name type="scientific">Muricoccus nepalensis</name>
    <dbReference type="NCBI Taxonomy" id="1854500"/>
    <lineage>
        <taxon>Bacteria</taxon>
        <taxon>Pseudomonadati</taxon>
        <taxon>Pseudomonadota</taxon>
        <taxon>Alphaproteobacteria</taxon>
        <taxon>Acetobacterales</taxon>
        <taxon>Roseomonadaceae</taxon>
        <taxon>Muricoccus</taxon>
    </lineage>
</organism>
<feature type="region of interest" description="Disordered" evidence="1">
    <location>
        <begin position="62"/>
        <end position="84"/>
    </location>
</feature>
<dbReference type="Proteomes" id="UP000317078">
    <property type="component" value="Unassembled WGS sequence"/>
</dbReference>
<accession>A0A502GB57</accession>
<dbReference type="Pfam" id="PF11390">
    <property type="entry name" value="FdsD"/>
    <property type="match status" value="1"/>
</dbReference>
<proteinExistence type="predicted"/>
<evidence type="ECO:0000256" key="1">
    <source>
        <dbReference type="SAM" id="MobiDB-lite"/>
    </source>
</evidence>